<sequence length="233" mass="24888">MTSSLFGLAIKDDLEIIPSFLPYDDAMAEVPTNAQHALRCVRRLVLGNTGVNVGGFQITALIIRRHLEESGFTNSTIGNLLDPADPQDTARALSLLITMQNLGNPAPGWHVPPPPSTFRLPRRLLFTPIPPSPYPPRASAHESSQPSALQSCPRASSSLPRRSRRPQAAPPSVVPPQNPGFQRAPTKSDVLGAVRAAPARLSLHFRPGSSRPDPKNGADSRSSLASPPSATTL</sequence>
<keyword evidence="3" id="KW-1185">Reference proteome</keyword>
<protein>
    <submittedName>
        <fullName evidence="2">Uncharacterized protein</fullName>
    </submittedName>
</protein>
<feature type="compositionally biased region" description="Polar residues" evidence="1">
    <location>
        <begin position="141"/>
        <end position="150"/>
    </location>
</feature>
<gene>
    <name evidence="2" type="ORF">B0H16DRAFT_1727278</name>
</gene>
<name>A0AAD7N3P8_9AGAR</name>
<evidence type="ECO:0000256" key="1">
    <source>
        <dbReference type="SAM" id="MobiDB-lite"/>
    </source>
</evidence>
<feature type="compositionally biased region" description="Low complexity" evidence="1">
    <location>
        <begin position="153"/>
        <end position="167"/>
    </location>
</feature>
<dbReference type="Proteomes" id="UP001215598">
    <property type="component" value="Unassembled WGS sequence"/>
</dbReference>
<feature type="compositionally biased region" description="Pro residues" evidence="1">
    <location>
        <begin position="168"/>
        <end position="178"/>
    </location>
</feature>
<feature type="region of interest" description="Disordered" evidence="1">
    <location>
        <begin position="127"/>
        <end position="233"/>
    </location>
</feature>
<dbReference type="EMBL" id="JARKIB010000087">
    <property type="protein sequence ID" value="KAJ7744339.1"/>
    <property type="molecule type" value="Genomic_DNA"/>
</dbReference>
<evidence type="ECO:0000313" key="2">
    <source>
        <dbReference type="EMBL" id="KAJ7744339.1"/>
    </source>
</evidence>
<proteinExistence type="predicted"/>
<evidence type="ECO:0000313" key="3">
    <source>
        <dbReference type="Proteomes" id="UP001215598"/>
    </source>
</evidence>
<organism evidence="2 3">
    <name type="scientific">Mycena metata</name>
    <dbReference type="NCBI Taxonomy" id="1033252"/>
    <lineage>
        <taxon>Eukaryota</taxon>
        <taxon>Fungi</taxon>
        <taxon>Dikarya</taxon>
        <taxon>Basidiomycota</taxon>
        <taxon>Agaricomycotina</taxon>
        <taxon>Agaricomycetes</taxon>
        <taxon>Agaricomycetidae</taxon>
        <taxon>Agaricales</taxon>
        <taxon>Marasmiineae</taxon>
        <taxon>Mycenaceae</taxon>
        <taxon>Mycena</taxon>
    </lineage>
</organism>
<dbReference type="AlphaFoldDB" id="A0AAD7N3P8"/>
<comment type="caution">
    <text evidence="2">The sequence shown here is derived from an EMBL/GenBank/DDBJ whole genome shotgun (WGS) entry which is preliminary data.</text>
</comment>
<accession>A0AAD7N3P8</accession>
<reference evidence="2" key="1">
    <citation type="submission" date="2023-03" db="EMBL/GenBank/DDBJ databases">
        <title>Massive genome expansion in bonnet fungi (Mycena s.s.) driven by repeated elements and novel gene families across ecological guilds.</title>
        <authorList>
            <consortium name="Lawrence Berkeley National Laboratory"/>
            <person name="Harder C.B."/>
            <person name="Miyauchi S."/>
            <person name="Viragh M."/>
            <person name="Kuo A."/>
            <person name="Thoen E."/>
            <person name="Andreopoulos B."/>
            <person name="Lu D."/>
            <person name="Skrede I."/>
            <person name="Drula E."/>
            <person name="Henrissat B."/>
            <person name="Morin E."/>
            <person name="Kohler A."/>
            <person name="Barry K."/>
            <person name="LaButti K."/>
            <person name="Morin E."/>
            <person name="Salamov A."/>
            <person name="Lipzen A."/>
            <person name="Mereny Z."/>
            <person name="Hegedus B."/>
            <person name="Baldrian P."/>
            <person name="Stursova M."/>
            <person name="Weitz H."/>
            <person name="Taylor A."/>
            <person name="Grigoriev I.V."/>
            <person name="Nagy L.G."/>
            <person name="Martin F."/>
            <person name="Kauserud H."/>
        </authorList>
    </citation>
    <scope>NUCLEOTIDE SEQUENCE</scope>
    <source>
        <strain evidence="2">CBHHK182m</strain>
    </source>
</reference>
<feature type="compositionally biased region" description="Polar residues" evidence="1">
    <location>
        <begin position="219"/>
        <end position="233"/>
    </location>
</feature>